<dbReference type="Proteomes" id="UP001164706">
    <property type="component" value="Chromosome"/>
</dbReference>
<evidence type="ECO:0000256" key="8">
    <source>
        <dbReference type="SAM" id="Phobius"/>
    </source>
</evidence>
<evidence type="ECO:0000256" key="7">
    <source>
        <dbReference type="RuleBase" id="RU003942"/>
    </source>
</evidence>
<dbReference type="InterPro" id="IPR045324">
    <property type="entry name" value="Small_multidrug_res"/>
</dbReference>
<keyword evidence="4 7" id="KW-0812">Transmembrane</keyword>
<dbReference type="InterPro" id="IPR000390">
    <property type="entry name" value="Small_drug/metabolite_transptr"/>
</dbReference>
<dbReference type="KEGG" id="mdb:OVN18_10145"/>
<feature type="transmembrane region" description="Helical" evidence="8">
    <location>
        <begin position="61"/>
        <end position="80"/>
    </location>
</feature>
<dbReference type="Gene3D" id="1.10.3730.20">
    <property type="match status" value="1"/>
</dbReference>
<evidence type="ECO:0000256" key="2">
    <source>
        <dbReference type="ARBA" id="ARBA00022448"/>
    </source>
</evidence>
<proteinExistence type="inferred from homology"/>
<dbReference type="GO" id="GO:0022857">
    <property type="term" value="F:transmembrane transporter activity"/>
    <property type="evidence" value="ECO:0007669"/>
    <property type="project" value="InterPro"/>
</dbReference>
<keyword evidence="10" id="KW-1185">Reference proteome</keyword>
<name>A0A9E8S866_9MICO</name>
<feature type="transmembrane region" description="Helical" evidence="8">
    <location>
        <begin position="86"/>
        <end position="104"/>
    </location>
</feature>
<evidence type="ECO:0000313" key="10">
    <source>
        <dbReference type="Proteomes" id="UP001164706"/>
    </source>
</evidence>
<evidence type="ECO:0000256" key="3">
    <source>
        <dbReference type="ARBA" id="ARBA00022475"/>
    </source>
</evidence>
<accession>A0A9E8S866</accession>
<sequence length="120" mass="12217">MGYVFLVGAIIAEVIATSFLKLTSGERAVWWAFPIVIVGYIGAFSLLSLTLGRGVPLGTAYGIWAGAGVALVALISWAVFGETLTWAQLAGLALIIAGVALVELGGSHDSTTAAPASLTP</sequence>
<dbReference type="EMBL" id="CP113089">
    <property type="protein sequence ID" value="WAB80918.1"/>
    <property type="molecule type" value="Genomic_DNA"/>
</dbReference>
<feature type="transmembrane region" description="Helical" evidence="8">
    <location>
        <begin position="28"/>
        <end position="49"/>
    </location>
</feature>
<evidence type="ECO:0000256" key="5">
    <source>
        <dbReference type="ARBA" id="ARBA00022989"/>
    </source>
</evidence>
<keyword evidence="5 8" id="KW-1133">Transmembrane helix</keyword>
<reference evidence="9" key="1">
    <citation type="submission" date="2022-11" db="EMBL/GenBank/DDBJ databases">
        <title>Description of Microcella daejonensis nov. sp, isolated from riverside soil.</title>
        <authorList>
            <person name="Molina K.M."/>
            <person name="Kim S.B."/>
        </authorList>
    </citation>
    <scope>NUCLEOTIDE SEQUENCE</scope>
    <source>
        <strain evidence="9">MMS21-STM12</strain>
    </source>
</reference>
<keyword evidence="3" id="KW-1003">Cell membrane</keyword>
<evidence type="ECO:0000256" key="1">
    <source>
        <dbReference type="ARBA" id="ARBA00004651"/>
    </source>
</evidence>
<dbReference type="InterPro" id="IPR037185">
    <property type="entry name" value="EmrE-like"/>
</dbReference>
<dbReference type="PANTHER" id="PTHR30561">
    <property type="entry name" value="SMR FAMILY PROTON-DEPENDENT DRUG EFFLUX TRANSPORTER SUGE"/>
    <property type="match status" value="1"/>
</dbReference>
<dbReference type="AlphaFoldDB" id="A0A9E8S866"/>
<gene>
    <name evidence="9" type="ORF">OVN18_10145</name>
</gene>
<dbReference type="SUPFAM" id="SSF103481">
    <property type="entry name" value="Multidrug resistance efflux transporter EmrE"/>
    <property type="match status" value="1"/>
</dbReference>
<comment type="subcellular location">
    <subcellularLocation>
        <location evidence="1 7">Cell membrane</location>
        <topology evidence="1 7">Multi-pass membrane protein</topology>
    </subcellularLocation>
</comment>
<organism evidence="9 10">
    <name type="scientific">Microcella daejeonensis</name>
    <dbReference type="NCBI Taxonomy" id="2994971"/>
    <lineage>
        <taxon>Bacteria</taxon>
        <taxon>Bacillati</taxon>
        <taxon>Actinomycetota</taxon>
        <taxon>Actinomycetes</taxon>
        <taxon>Micrococcales</taxon>
        <taxon>Microbacteriaceae</taxon>
        <taxon>Microcella</taxon>
    </lineage>
</organism>
<evidence type="ECO:0000256" key="4">
    <source>
        <dbReference type="ARBA" id="ARBA00022692"/>
    </source>
</evidence>
<keyword evidence="6 8" id="KW-0472">Membrane</keyword>
<evidence type="ECO:0000256" key="6">
    <source>
        <dbReference type="ARBA" id="ARBA00023136"/>
    </source>
</evidence>
<protein>
    <submittedName>
        <fullName evidence="9">Multidrug efflux SMR transporter</fullName>
    </submittedName>
</protein>
<dbReference type="Pfam" id="PF00893">
    <property type="entry name" value="Multi_Drug_Res"/>
    <property type="match status" value="1"/>
</dbReference>
<dbReference type="PANTHER" id="PTHR30561:SF1">
    <property type="entry name" value="MULTIDRUG TRANSPORTER EMRE"/>
    <property type="match status" value="1"/>
</dbReference>
<evidence type="ECO:0000313" key="9">
    <source>
        <dbReference type="EMBL" id="WAB80918.1"/>
    </source>
</evidence>
<dbReference type="RefSeq" id="WP_267780666.1">
    <property type="nucleotide sequence ID" value="NZ_CP113089.1"/>
</dbReference>
<comment type="similarity">
    <text evidence="7">Belongs to the drug/metabolite transporter (DMT) superfamily. Small multidrug resistance (SMR) (TC 2.A.7.1) family.</text>
</comment>
<keyword evidence="2" id="KW-0813">Transport</keyword>
<dbReference type="GO" id="GO:0005886">
    <property type="term" value="C:plasma membrane"/>
    <property type="evidence" value="ECO:0007669"/>
    <property type="project" value="UniProtKB-SubCell"/>
</dbReference>